<evidence type="ECO:0000313" key="5">
    <source>
        <dbReference type="Proteomes" id="UP000447434"/>
    </source>
</evidence>
<protein>
    <submittedName>
        <fullName evidence="4">Putative SNARE associated golgi family protein</fullName>
    </submittedName>
</protein>
<feature type="transmembrane region" description="Helical" evidence="2">
    <location>
        <begin position="95"/>
        <end position="115"/>
    </location>
</feature>
<dbReference type="OrthoDB" id="202840at2759"/>
<organism evidence="4 5">
    <name type="scientific">Lupinus albus</name>
    <name type="common">White lupine</name>
    <name type="synonym">Lupinus termis</name>
    <dbReference type="NCBI Taxonomy" id="3870"/>
    <lineage>
        <taxon>Eukaryota</taxon>
        <taxon>Viridiplantae</taxon>
        <taxon>Streptophyta</taxon>
        <taxon>Embryophyta</taxon>
        <taxon>Tracheophyta</taxon>
        <taxon>Spermatophyta</taxon>
        <taxon>Magnoliopsida</taxon>
        <taxon>eudicotyledons</taxon>
        <taxon>Gunneridae</taxon>
        <taxon>Pentapetalae</taxon>
        <taxon>rosids</taxon>
        <taxon>fabids</taxon>
        <taxon>Fabales</taxon>
        <taxon>Fabaceae</taxon>
        <taxon>Papilionoideae</taxon>
        <taxon>50 kb inversion clade</taxon>
        <taxon>genistoids sensu lato</taxon>
        <taxon>core genistoids</taxon>
        <taxon>Genisteae</taxon>
        <taxon>Lupinus</taxon>
    </lineage>
</organism>
<dbReference type="PANTHER" id="PTHR46431:SF9">
    <property type="entry name" value="SNARE ASSOCIATED GOLGI FAMILY PROTEIN-RELATED"/>
    <property type="match status" value="1"/>
</dbReference>
<keyword evidence="2" id="KW-0812">Transmembrane</keyword>
<evidence type="ECO:0000259" key="3">
    <source>
        <dbReference type="Pfam" id="PF09335"/>
    </source>
</evidence>
<evidence type="ECO:0000256" key="1">
    <source>
        <dbReference type="SAM" id="MobiDB-lite"/>
    </source>
</evidence>
<dbReference type="InterPro" id="IPR032816">
    <property type="entry name" value="VTT_dom"/>
</dbReference>
<feature type="compositionally biased region" description="Basic and acidic residues" evidence="1">
    <location>
        <begin position="11"/>
        <end position="20"/>
    </location>
</feature>
<dbReference type="EMBL" id="WOCE01000009">
    <property type="protein sequence ID" value="KAE9606915.1"/>
    <property type="molecule type" value="Genomic_DNA"/>
</dbReference>
<keyword evidence="2" id="KW-0472">Membrane</keyword>
<sequence length="293" mass="32765">MTFYDEDDDEGGRRGEEVDHDNGDYVKLRWDPLQPEATVAEFPPAKKGTAFWYWVKLVAFLICLIILAFVFFKWVGPFFVEQVSIPIINWVRNTLSIPELAILVVASISLFPTILLPSSPSMWVAGMTFGYGFGFLLIISAVAVGVSLPFFIGSIFLHHKIEGWLDQYPQRASILRAAGGGNWFHQFKAVVLIRISPFPYILYNYCSVATNVQYGPYVLGSLVGMVPDIVVSLYTGILMRTLADTSHKNHNISATGIIVNVAGFCITVATIILFTTFAKRQLELEKEDELLLQ</sequence>
<keyword evidence="5" id="KW-1185">Reference proteome</keyword>
<feature type="transmembrane region" description="Helical" evidence="2">
    <location>
        <begin position="217"/>
        <end position="237"/>
    </location>
</feature>
<dbReference type="PANTHER" id="PTHR46431">
    <property type="entry name" value="EXPRESSED PROTEIN"/>
    <property type="match status" value="1"/>
</dbReference>
<evidence type="ECO:0000256" key="2">
    <source>
        <dbReference type="SAM" id="Phobius"/>
    </source>
</evidence>
<accession>A0A6A4PYQ1</accession>
<dbReference type="Pfam" id="PF09335">
    <property type="entry name" value="VTT_dom"/>
    <property type="match status" value="1"/>
</dbReference>
<dbReference type="Proteomes" id="UP000447434">
    <property type="component" value="Chromosome 9"/>
</dbReference>
<feature type="compositionally biased region" description="Acidic residues" evidence="1">
    <location>
        <begin position="1"/>
        <end position="10"/>
    </location>
</feature>
<reference evidence="5" key="1">
    <citation type="journal article" date="2020" name="Nat. Commun.">
        <title>Genome sequence of the cluster root forming white lupin.</title>
        <authorList>
            <person name="Hufnagel B."/>
            <person name="Marques A."/>
            <person name="Soriano A."/>
            <person name="Marques L."/>
            <person name="Divol F."/>
            <person name="Doumas P."/>
            <person name="Sallet E."/>
            <person name="Mancinotti D."/>
            <person name="Carrere S."/>
            <person name="Marande W."/>
            <person name="Arribat S."/>
            <person name="Keller J."/>
            <person name="Huneau C."/>
            <person name="Blein T."/>
            <person name="Aime D."/>
            <person name="Laguerre M."/>
            <person name="Taylor J."/>
            <person name="Schubert V."/>
            <person name="Nelson M."/>
            <person name="Geu-Flores F."/>
            <person name="Crespi M."/>
            <person name="Gallardo-Guerrero K."/>
            <person name="Delaux P.-M."/>
            <person name="Salse J."/>
            <person name="Berges H."/>
            <person name="Guyot R."/>
            <person name="Gouzy J."/>
            <person name="Peret B."/>
        </authorList>
    </citation>
    <scope>NUCLEOTIDE SEQUENCE [LARGE SCALE GENOMIC DNA]</scope>
    <source>
        <strain evidence="5">cv. Amiga</strain>
    </source>
</reference>
<feature type="transmembrane region" description="Helical" evidence="2">
    <location>
        <begin position="135"/>
        <end position="157"/>
    </location>
</feature>
<dbReference type="AlphaFoldDB" id="A0A6A4PYQ1"/>
<feature type="domain" description="VTT" evidence="3">
    <location>
        <begin position="116"/>
        <end position="237"/>
    </location>
</feature>
<keyword evidence="2" id="KW-1133">Transmembrane helix</keyword>
<feature type="transmembrane region" description="Helical" evidence="2">
    <location>
        <begin position="51"/>
        <end position="75"/>
    </location>
</feature>
<gene>
    <name evidence="4" type="ORF">Lalb_Chr09g0324601</name>
</gene>
<name>A0A6A4PYQ1_LUPAL</name>
<evidence type="ECO:0000313" key="4">
    <source>
        <dbReference type="EMBL" id="KAE9606915.1"/>
    </source>
</evidence>
<comment type="caution">
    <text evidence="4">The sequence shown here is derived from an EMBL/GenBank/DDBJ whole genome shotgun (WGS) entry which is preliminary data.</text>
</comment>
<feature type="transmembrane region" description="Helical" evidence="2">
    <location>
        <begin position="257"/>
        <end position="278"/>
    </location>
</feature>
<proteinExistence type="predicted"/>
<feature type="region of interest" description="Disordered" evidence="1">
    <location>
        <begin position="1"/>
        <end position="20"/>
    </location>
</feature>